<keyword evidence="6 9" id="KW-0812">Transmembrane</keyword>
<keyword evidence="13" id="KW-1185">Reference proteome</keyword>
<keyword evidence="7 9" id="KW-1133">Transmembrane helix</keyword>
<keyword evidence="5 10" id="KW-0762">Sugar transport</keyword>
<feature type="transmembrane region" description="Helical" evidence="9">
    <location>
        <begin position="216"/>
        <end position="235"/>
    </location>
</feature>
<feature type="transmembrane region" description="Helical" evidence="9">
    <location>
        <begin position="51"/>
        <end position="76"/>
    </location>
</feature>
<dbReference type="PANTHER" id="PTHR47314:SF1">
    <property type="entry name" value="MALTOSE_MALTODEXTRIN TRANSPORT SYSTEM PERMEASE PROTEIN MALF"/>
    <property type="match status" value="1"/>
</dbReference>
<evidence type="ECO:0000313" key="13">
    <source>
        <dbReference type="Proteomes" id="UP000003764"/>
    </source>
</evidence>
<dbReference type="Proteomes" id="UP000003764">
    <property type="component" value="Unassembled WGS sequence"/>
</dbReference>
<evidence type="ECO:0000256" key="9">
    <source>
        <dbReference type="RuleBase" id="RU363032"/>
    </source>
</evidence>
<evidence type="ECO:0000256" key="2">
    <source>
        <dbReference type="ARBA" id="ARBA00009047"/>
    </source>
</evidence>
<evidence type="ECO:0000256" key="5">
    <source>
        <dbReference type="ARBA" id="ARBA00022597"/>
    </source>
</evidence>
<comment type="function">
    <text evidence="10">Part of the ABC transporter complex MalEFGK involved in maltose/maltodextrin import. Probably responsible for the translocation of the substrate across the membrane.</text>
</comment>
<dbReference type="EMBL" id="ADNT01000094">
    <property type="protein sequence ID" value="EFG49149.1"/>
    <property type="molecule type" value="Genomic_DNA"/>
</dbReference>
<accession>A0ABN0A7F3</accession>
<organism evidence="12 13">
    <name type="scientific">Aerococcus viridans (strain ATCC 11563 / DSM 20340 / CCUG 4311 / JCM 20461 / NBRC 12219 / NCTC 8251 / M1)</name>
    <dbReference type="NCBI Taxonomy" id="655812"/>
    <lineage>
        <taxon>Bacteria</taxon>
        <taxon>Bacillati</taxon>
        <taxon>Bacillota</taxon>
        <taxon>Bacilli</taxon>
        <taxon>Lactobacillales</taxon>
        <taxon>Aerococcaceae</taxon>
        <taxon>Aerococcus</taxon>
    </lineage>
</organism>
<feature type="domain" description="ABC transmembrane type-1" evidence="11">
    <location>
        <begin position="212"/>
        <end position="440"/>
    </location>
</feature>
<dbReference type="SUPFAM" id="SSF160964">
    <property type="entry name" value="MalF N-terminal region-like"/>
    <property type="match status" value="1"/>
</dbReference>
<reference evidence="12 13" key="1">
    <citation type="submission" date="2010-04" db="EMBL/GenBank/DDBJ databases">
        <authorList>
            <person name="Muzny D."/>
            <person name="Qin X."/>
            <person name="Deng J."/>
            <person name="Jiang H."/>
            <person name="Liu Y."/>
            <person name="Qu J."/>
            <person name="Song X.-Z."/>
            <person name="Zhang L."/>
            <person name="Thornton R."/>
            <person name="Coyle M."/>
            <person name="Francisco L."/>
            <person name="Jackson L."/>
            <person name="Javaid M."/>
            <person name="Korchina V."/>
            <person name="Kovar C."/>
            <person name="Mata R."/>
            <person name="Mathew T."/>
            <person name="Ngo R."/>
            <person name="Nguyen L."/>
            <person name="Nguyen N."/>
            <person name="Okwuonu G."/>
            <person name="Ongeri F."/>
            <person name="Pham C."/>
            <person name="Simmons D."/>
            <person name="Wilczek-Boney K."/>
            <person name="Hale W."/>
            <person name="Jakkamsetti A."/>
            <person name="Pham P."/>
            <person name="Ruth R."/>
            <person name="San Lucas F."/>
            <person name="Warren J."/>
            <person name="Zhang J."/>
            <person name="Zhao Z."/>
            <person name="Zhou C."/>
            <person name="Zhu D."/>
            <person name="Lee S."/>
            <person name="Bess C."/>
            <person name="Blankenburg K."/>
            <person name="Forbes L."/>
            <person name="Fu Q."/>
            <person name="Gubbala S."/>
            <person name="Hirani K."/>
            <person name="Jayaseelan J.C."/>
            <person name="Lara F."/>
            <person name="Munidasa M."/>
            <person name="Palculict T."/>
            <person name="Patil S."/>
            <person name="Pu L.-L."/>
            <person name="Saada N."/>
            <person name="Tang L."/>
            <person name="Weissenberger G."/>
            <person name="Zhu Y."/>
            <person name="Hemphill L."/>
            <person name="Shang Y."/>
            <person name="Youmans B."/>
            <person name="Ayvaz T."/>
            <person name="Ross M."/>
            <person name="Santibanez J."/>
            <person name="Aqrawi P."/>
            <person name="Gross S."/>
            <person name="Joshi V."/>
            <person name="Fowler G."/>
            <person name="Nazareth L."/>
            <person name="Reid J."/>
            <person name="Worley K."/>
            <person name="Petrosino J."/>
            <person name="Highlander S."/>
            <person name="Gibbs R."/>
            <person name="Gibbs R."/>
        </authorList>
    </citation>
    <scope>NUCLEOTIDE SEQUENCE [LARGE SCALE GENOMIC DNA]</scope>
    <source>
        <strain evidence="12 13">ATCC 11563</strain>
    </source>
</reference>
<evidence type="ECO:0000256" key="3">
    <source>
        <dbReference type="ARBA" id="ARBA00022448"/>
    </source>
</evidence>
<feature type="transmembrane region" description="Helical" evidence="9">
    <location>
        <begin position="247"/>
        <end position="267"/>
    </location>
</feature>
<evidence type="ECO:0000256" key="4">
    <source>
        <dbReference type="ARBA" id="ARBA00022475"/>
    </source>
</evidence>
<feature type="transmembrane region" description="Helical" evidence="9">
    <location>
        <begin position="419"/>
        <end position="441"/>
    </location>
</feature>
<keyword evidence="4 10" id="KW-1003">Cell membrane</keyword>
<comment type="caution">
    <text evidence="12">The sequence shown here is derived from an EMBL/GenBank/DDBJ whole genome shotgun (WGS) entry which is preliminary data.</text>
</comment>
<evidence type="ECO:0000256" key="8">
    <source>
        <dbReference type="ARBA" id="ARBA00023136"/>
    </source>
</evidence>
<dbReference type="PROSITE" id="PS50928">
    <property type="entry name" value="ABC_TM1"/>
    <property type="match status" value="1"/>
</dbReference>
<gene>
    <name evidence="12" type="primary">malC</name>
    <name evidence="12" type="ORF">HMPREF0061_1515</name>
</gene>
<dbReference type="InterPro" id="IPR035906">
    <property type="entry name" value="MetI-like_sf"/>
</dbReference>
<keyword evidence="3 9" id="KW-0813">Transport</keyword>
<evidence type="ECO:0000313" key="12">
    <source>
        <dbReference type="EMBL" id="EFG49149.1"/>
    </source>
</evidence>
<sequence length="451" mass="50603">MKELVAVVKTAKERKKVNFTSEQKSRINQATLASIIPGGGQFVNKQVLKGVIFLVIFALYILHLFSFGFDAFNGLITLGVTPREDHSLFLLIEGVLELLITVIFFIFYAVQMWDARNVAKLNAINPDKVNRSAKDILNNLYESGFPYLLTIPAYILMLFAIVFPVVVTILIVFTNYDFQHIPPAKLIEWTGFETFSSIFTLTTYRETFGAVFSWTVIWTLLATTLQVGLGIFLAILMNQPFIKFRRFFGVILLLPWAVPAFISILTFSNMFNPSAGAINSQVIPFINNLIPFLEIPALAWKTDPFWTKVALISIQGWLGFPYIYVLTTSILQSIPGEWYEASSIDGASPIQKFRFITFPHILSVAAPVLITQYTGNFNNFTMIYLFNEGGPGSVGNNAGTTDILISWVYKLTTGQSPQYNVSSAITIIISTIVIVISLIIFKYTNAFEMED</sequence>
<dbReference type="SUPFAM" id="SSF161098">
    <property type="entry name" value="MetI-like"/>
    <property type="match status" value="1"/>
</dbReference>
<feature type="transmembrane region" description="Helical" evidence="9">
    <location>
        <begin position="151"/>
        <end position="174"/>
    </location>
</feature>
<evidence type="ECO:0000256" key="6">
    <source>
        <dbReference type="ARBA" id="ARBA00022692"/>
    </source>
</evidence>
<comment type="subcellular location">
    <subcellularLocation>
        <location evidence="1 9">Cell membrane</location>
        <topology evidence="1 9">Multi-pass membrane protein</topology>
    </subcellularLocation>
</comment>
<comment type="similarity">
    <text evidence="2 10">Belongs to the binding-protein-dependent transport system permease family. MalFG subfamily.</text>
</comment>
<evidence type="ECO:0000256" key="7">
    <source>
        <dbReference type="ARBA" id="ARBA00022989"/>
    </source>
</evidence>
<evidence type="ECO:0000259" key="11">
    <source>
        <dbReference type="PROSITE" id="PS50928"/>
    </source>
</evidence>
<keyword evidence="8 9" id="KW-0472">Membrane</keyword>
<dbReference type="PANTHER" id="PTHR47314">
    <property type="entry name" value="MALTOSE/MALTODEXTRIN TRANSPORT SYSTEM PERMEASE PROTEIN MALF"/>
    <property type="match status" value="1"/>
</dbReference>
<feature type="transmembrane region" description="Helical" evidence="9">
    <location>
        <begin position="88"/>
        <end position="110"/>
    </location>
</feature>
<protein>
    <recommendedName>
        <fullName evidence="10">Maltose/maltodextrin transport system permease protein</fullName>
    </recommendedName>
</protein>
<dbReference type="CDD" id="cd06261">
    <property type="entry name" value="TM_PBP2"/>
    <property type="match status" value="1"/>
</dbReference>
<name>A0ABN0A7F3_AERVM</name>
<dbReference type="Pfam" id="PF00528">
    <property type="entry name" value="BPD_transp_1"/>
    <property type="match status" value="1"/>
</dbReference>
<evidence type="ECO:0000256" key="10">
    <source>
        <dbReference type="RuleBase" id="RU367050"/>
    </source>
</evidence>
<proteinExistence type="inferred from homology"/>
<dbReference type="InterPro" id="IPR000515">
    <property type="entry name" value="MetI-like"/>
</dbReference>
<evidence type="ECO:0000256" key="1">
    <source>
        <dbReference type="ARBA" id="ARBA00004651"/>
    </source>
</evidence>
<feature type="transmembrane region" description="Helical" evidence="9">
    <location>
        <begin position="305"/>
        <end position="325"/>
    </location>
</feature>
<dbReference type="Gene3D" id="1.10.3720.10">
    <property type="entry name" value="MetI-like"/>
    <property type="match status" value="1"/>
</dbReference>